<keyword evidence="4 7" id="KW-0812">Transmembrane</keyword>
<evidence type="ECO:0000256" key="9">
    <source>
        <dbReference type="SAM" id="SignalP"/>
    </source>
</evidence>
<evidence type="ECO:0000256" key="5">
    <source>
        <dbReference type="ARBA" id="ARBA00023136"/>
    </source>
</evidence>
<feature type="region of interest" description="Disordered" evidence="8">
    <location>
        <begin position="296"/>
        <end position="316"/>
    </location>
</feature>
<dbReference type="Gene3D" id="2.170.130.10">
    <property type="entry name" value="TonB-dependent receptor, plug domain"/>
    <property type="match status" value="1"/>
</dbReference>
<dbReference type="Gene3D" id="2.60.40.1120">
    <property type="entry name" value="Carboxypeptidase-like, regulatory domain"/>
    <property type="match status" value="1"/>
</dbReference>
<evidence type="ECO:0000256" key="7">
    <source>
        <dbReference type="PROSITE-ProRule" id="PRU01360"/>
    </source>
</evidence>
<dbReference type="RefSeq" id="WP_205105954.1">
    <property type="nucleotide sequence ID" value="NZ_JACJJG010000149.1"/>
</dbReference>
<dbReference type="InterPro" id="IPR036942">
    <property type="entry name" value="Beta-barrel_TonB_sf"/>
</dbReference>
<evidence type="ECO:0000256" key="1">
    <source>
        <dbReference type="ARBA" id="ARBA00004571"/>
    </source>
</evidence>
<evidence type="ECO:0000256" key="8">
    <source>
        <dbReference type="SAM" id="MobiDB-lite"/>
    </source>
</evidence>
<keyword evidence="5 7" id="KW-0472">Membrane</keyword>
<keyword evidence="11" id="KW-0675">Receptor</keyword>
<feature type="compositionally biased region" description="Polar residues" evidence="8">
    <location>
        <begin position="296"/>
        <end position="307"/>
    </location>
</feature>
<evidence type="ECO:0000256" key="2">
    <source>
        <dbReference type="ARBA" id="ARBA00022448"/>
    </source>
</evidence>
<protein>
    <submittedName>
        <fullName evidence="11">TonB-dependent receptor</fullName>
    </submittedName>
</protein>
<dbReference type="GO" id="GO:0009279">
    <property type="term" value="C:cell outer membrane"/>
    <property type="evidence" value="ECO:0007669"/>
    <property type="project" value="UniProtKB-SubCell"/>
</dbReference>
<dbReference type="PROSITE" id="PS52016">
    <property type="entry name" value="TONB_DEPENDENT_REC_3"/>
    <property type="match status" value="1"/>
</dbReference>
<keyword evidence="2 7" id="KW-0813">Transport</keyword>
<comment type="subcellular location">
    <subcellularLocation>
        <location evidence="1 7">Cell outer membrane</location>
        <topology evidence="1 7">Multi-pass membrane protein</topology>
    </subcellularLocation>
</comment>
<dbReference type="InterPro" id="IPR041700">
    <property type="entry name" value="OMP_b-brl_3"/>
</dbReference>
<accession>A0A939B8L4</accession>
<comment type="similarity">
    <text evidence="7">Belongs to the TonB-dependent receptor family.</text>
</comment>
<reference evidence="11" key="1">
    <citation type="submission" date="2020-08" db="EMBL/GenBank/DDBJ databases">
        <authorList>
            <person name="Cejkova D."/>
            <person name="Kubasova T."/>
            <person name="Jahodarova E."/>
            <person name="Rychlik I."/>
        </authorList>
    </citation>
    <scope>NUCLEOTIDE SEQUENCE</scope>
    <source>
        <strain evidence="11">An824</strain>
    </source>
</reference>
<dbReference type="SUPFAM" id="SSF56935">
    <property type="entry name" value="Porins"/>
    <property type="match status" value="1"/>
</dbReference>
<keyword evidence="12" id="KW-1185">Reference proteome</keyword>
<organism evidence="11 12">
    <name type="scientific">Marseilla massiliensis</name>
    <dbReference type="NCBI Taxonomy" id="1841864"/>
    <lineage>
        <taxon>Bacteria</taxon>
        <taxon>Pseudomonadati</taxon>
        <taxon>Bacteroidota</taxon>
        <taxon>Bacteroidia</taxon>
        <taxon>Bacteroidales</taxon>
        <taxon>Prevotellaceae</taxon>
        <taxon>Marseilla</taxon>
    </lineage>
</organism>
<dbReference type="GO" id="GO:0030246">
    <property type="term" value="F:carbohydrate binding"/>
    <property type="evidence" value="ECO:0007669"/>
    <property type="project" value="InterPro"/>
</dbReference>
<dbReference type="AlphaFoldDB" id="A0A939B8L4"/>
<evidence type="ECO:0000256" key="3">
    <source>
        <dbReference type="ARBA" id="ARBA00022452"/>
    </source>
</evidence>
<gene>
    <name evidence="11" type="ORF">H6A34_13565</name>
</gene>
<keyword evidence="3 7" id="KW-1134">Transmembrane beta strand</keyword>
<evidence type="ECO:0000313" key="12">
    <source>
        <dbReference type="Proteomes" id="UP000706891"/>
    </source>
</evidence>
<sequence>MKRIILAMLLAVTALQYGLSQTAGSSFTIKGTVVDSLTSEGEPYATVRLTKPGKLAEAVKMAVTDKAGRFTITAPAKGKYVLTISSMGRADIVKDIDTNGNGRAIDLGTILIKDDRNELSGVEVVAQKPLVKADIDKLEYDIESDPDSKSNTILEMLRKVPMVTVDGEDNIKVNGSSSFKVYVNGRPNNMMSNNPSEVLKSMPANTIKKIEVITNPGPKYDAEGVGGILNIITVGSGFEGYTATFSANASNRGAGGGVFGTVKSGKLTVSARYNYNYNDQPRSYSGSTLTATDDEMSASSANIAQDGSSKSSSNFQSGSLEASYEIDTLNLVTASFGLWGNNYKSRGASSIIGTSPANGDELYSYNMPSHSKNSWFSIEGSVDYQRLFKVKDRMLTFSYRISTDPETSDSYTDYNDMSAAIDWQDYIRRLENQHNDGSQRTTEHTFQVDYTTPIGKLHTIEAGTKYILRNNSSENDRYTAAAADNGEYEFDEEHSSHYRHNNDIMATYLGYGIKWKKLSGRLGLRYEHTIQDVEYLLGRGDDFRMHFNDFVPSASIGYRLTDTQNLRLGYNMRIYRPGIWYLNPYLDDSNPSSISQGNPNLVSEKSHSFSLGYNSFTNKLSVNLSLRYSFTNNSIESVSSLVSDNDIADLQNPTGKSVLYTTYRNIGKTRSANLSAYANYNPFTSTRIYVNMYGGWTYLSDGGSLSNHGWNMFASGGVQQTLPKDWRISLNAWGQTPWVSLQGKGSGFFGYSLNVTKQFFKQRLTVSAYASNFFKKYMVYENTTASTGFTQNSWSRFNQQRFGVSVSFRIGELKASVKKAERTINNDDVKSGGGNEGSK</sequence>
<dbReference type="Pfam" id="PF13620">
    <property type="entry name" value="CarboxypepD_reg"/>
    <property type="match status" value="1"/>
</dbReference>
<dbReference type="Proteomes" id="UP000706891">
    <property type="component" value="Unassembled WGS sequence"/>
</dbReference>
<name>A0A939B8L4_9BACT</name>
<dbReference type="InterPro" id="IPR037066">
    <property type="entry name" value="Plug_dom_sf"/>
</dbReference>
<feature type="domain" description="Outer membrane protein beta-barrel" evidence="10">
    <location>
        <begin position="388"/>
        <end position="808"/>
    </location>
</feature>
<evidence type="ECO:0000256" key="4">
    <source>
        <dbReference type="ARBA" id="ARBA00022692"/>
    </source>
</evidence>
<dbReference type="Pfam" id="PF14905">
    <property type="entry name" value="OMP_b-brl_3"/>
    <property type="match status" value="1"/>
</dbReference>
<dbReference type="Gene3D" id="2.40.170.20">
    <property type="entry name" value="TonB-dependent receptor, beta-barrel domain"/>
    <property type="match status" value="1"/>
</dbReference>
<dbReference type="InterPro" id="IPR039426">
    <property type="entry name" value="TonB-dep_rcpt-like"/>
</dbReference>
<dbReference type="PANTHER" id="PTHR40980">
    <property type="entry name" value="PLUG DOMAIN-CONTAINING PROTEIN"/>
    <property type="match status" value="1"/>
</dbReference>
<evidence type="ECO:0000259" key="10">
    <source>
        <dbReference type="Pfam" id="PF14905"/>
    </source>
</evidence>
<comment type="caution">
    <text evidence="11">The sequence shown here is derived from an EMBL/GenBank/DDBJ whole genome shotgun (WGS) entry which is preliminary data.</text>
</comment>
<keyword evidence="9" id="KW-0732">Signal</keyword>
<dbReference type="SUPFAM" id="SSF49452">
    <property type="entry name" value="Starch-binding domain-like"/>
    <property type="match status" value="1"/>
</dbReference>
<keyword evidence="6 7" id="KW-0998">Cell outer membrane</keyword>
<feature type="signal peptide" evidence="9">
    <location>
        <begin position="1"/>
        <end position="22"/>
    </location>
</feature>
<dbReference type="PANTHER" id="PTHR40980:SF3">
    <property type="entry name" value="TONB-DEPENDENT RECEPTOR-LIKE BETA-BARREL DOMAIN-CONTAINING PROTEIN"/>
    <property type="match status" value="1"/>
</dbReference>
<evidence type="ECO:0000313" key="11">
    <source>
        <dbReference type="EMBL" id="MBM6674891.1"/>
    </source>
</evidence>
<evidence type="ECO:0000256" key="6">
    <source>
        <dbReference type="ARBA" id="ARBA00023237"/>
    </source>
</evidence>
<reference evidence="11" key="2">
    <citation type="journal article" date="2021" name="Sci. Rep.">
        <title>The distribution of antibiotic resistance genes in chicken gut microbiota commensals.</title>
        <authorList>
            <person name="Juricova H."/>
            <person name="Matiasovicova J."/>
            <person name="Kubasova T."/>
            <person name="Cejkova D."/>
            <person name="Rychlik I."/>
        </authorList>
    </citation>
    <scope>NUCLEOTIDE SEQUENCE</scope>
    <source>
        <strain evidence="11">An824</strain>
    </source>
</reference>
<dbReference type="EMBL" id="JACJJG010000149">
    <property type="protein sequence ID" value="MBM6674891.1"/>
    <property type="molecule type" value="Genomic_DNA"/>
</dbReference>
<proteinExistence type="inferred from homology"/>
<dbReference type="InterPro" id="IPR013784">
    <property type="entry name" value="Carb-bd-like_fold"/>
</dbReference>
<feature type="chain" id="PRO_5037390406" evidence="9">
    <location>
        <begin position="23"/>
        <end position="839"/>
    </location>
</feature>